<name>A0AAU9V133_EUPED</name>
<gene>
    <name evidence="1" type="ORF">EEDITHA_LOCUS18338</name>
</gene>
<dbReference type="AlphaFoldDB" id="A0AAU9V133"/>
<accession>A0AAU9V133</accession>
<reference evidence="1" key="1">
    <citation type="submission" date="2022-03" db="EMBL/GenBank/DDBJ databases">
        <authorList>
            <person name="Tunstrom K."/>
        </authorList>
    </citation>
    <scope>NUCLEOTIDE SEQUENCE</scope>
</reference>
<dbReference type="EMBL" id="CAKOGL010000026">
    <property type="protein sequence ID" value="CAH2103881.1"/>
    <property type="molecule type" value="Genomic_DNA"/>
</dbReference>
<proteinExistence type="predicted"/>
<organism evidence="1 2">
    <name type="scientific">Euphydryas editha</name>
    <name type="common">Edith's checkerspot</name>
    <dbReference type="NCBI Taxonomy" id="104508"/>
    <lineage>
        <taxon>Eukaryota</taxon>
        <taxon>Metazoa</taxon>
        <taxon>Ecdysozoa</taxon>
        <taxon>Arthropoda</taxon>
        <taxon>Hexapoda</taxon>
        <taxon>Insecta</taxon>
        <taxon>Pterygota</taxon>
        <taxon>Neoptera</taxon>
        <taxon>Endopterygota</taxon>
        <taxon>Lepidoptera</taxon>
        <taxon>Glossata</taxon>
        <taxon>Ditrysia</taxon>
        <taxon>Papilionoidea</taxon>
        <taxon>Nymphalidae</taxon>
        <taxon>Nymphalinae</taxon>
        <taxon>Euphydryas</taxon>
    </lineage>
</organism>
<protein>
    <submittedName>
        <fullName evidence="1">Uncharacterized protein</fullName>
    </submittedName>
</protein>
<keyword evidence="2" id="KW-1185">Reference proteome</keyword>
<evidence type="ECO:0000313" key="2">
    <source>
        <dbReference type="Proteomes" id="UP001153954"/>
    </source>
</evidence>
<evidence type="ECO:0000313" key="1">
    <source>
        <dbReference type="EMBL" id="CAH2103881.1"/>
    </source>
</evidence>
<comment type="caution">
    <text evidence="1">The sequence shown here is derived from an EMBL/GenBank/DDBJ whole genome shotgun (WGS) entry which is preliminary data.</text>
</comment>
<dbReference type="Proteomes" id="UP001153954">
    <property type="component" value="Unassembled WGS sequence"/>
</dbReference>
<sequence>MADWFLDRDYANHAYDAYPFPYYQEKEMQPAPAQCLPLQALPYPCPSPTLTVLLSPAQQGMQQPCDYNPTPKGITLVLVLSKAAMTSSIPRLERTLNID</sequence>